<proteinExistence type="predicted"/>
<reference evidence="2 3" key="1">
    <citation type="submission" date="2013-02" db="EMBL/GenBank/DDBJ databases">
        <authorList>
            <person name="Harkins D.M."/>
            <person name="Durkin A.S."/>
            <person name="Brinkac L.M."/>
            <person name="Haft D.H."/>
            <person name="Selengut J.D."/>
            <person name="Sanka R."/>
            <person name="DePew J."/>
            <person name="Purushe J."/>
            <person name="Haake D.A."/>
            <person name="Matsunaga J."/>
            <person name="Vinetz J.M."/>
            <person name="Sutton G.G."/>
            <person name="Nierman W.C."/>
            <person name="Fouts D.E."/>
        </authorList>
    </citation>
    <scope>NUCLEOTIDE SEQUENCE [LARGE SCALE GENOMIC DNA]</scope>
    <source>
        <strain evidence="2 3">Ecochallenge</strain>
    </source>
</reference>
<evidence type="ECO:0000313" key="3">
    <source>
        <dbReference type="Proteomes" id="UP000012249"/>
    </source>
</evidence>
<feature type="transmembrane region" description="Helical" evidence="1">
    <location>
        <begin position="9"/>
        <end position="33"/>
    </location>
</feature>
<keyword evidence="1" id="KW-1133">Transmembrane helix</keyword>
<evidence type="ECO:0000256" key="1">
    <source>
        <dbReference type="SAM" id="Phobius"/>
    </source>
</evidence>
<name>N1UI59_9LEPT</name>
<dbReference type="AlphaFoldDB" id="N1UI59"/>
<organism evidence="2 3">
    <name type="scientific">Leptospira weilii str. Ecochallenge</name>
    <dbReference type="NCBI Taxonomy" id="1049986"/>
    <lineage>
        <taxon>Bacteria</taxon>
        <taxon>Pseudomonadati</taxon>
        <taxon>Spirochaetota</taxon>
        <taxon>Spirochaetia</taxon>
        <taxon>Leptospirales</taxon>
        <taxon>Leptospiraceae</taxon>
        <taxon>Leptospira</taxon>
    </lineage>
</organism>
<dbReference type="EMBL" id="AHMI02000068">
    <property type="protein sequence ID" value="EMY15715.1"/>
    <property type="molecule type" value="Genomic_DNA"/>
</dbReference>
<keyword evidence="1" id="KW-0472">Membrane</keyword>
<comment type="caution">
    <text evidence="2">The sequence shown here is derived from an EMBL/GenBank/DDBJ whole genome shotgun (WGS) entry which is preliminary data.</text>
</comment>
<evidence type="ECO:0000313" key="2">
    <source>
        <dbReference type="EMBL" id="EMY15715.1"/>
    </source>
</evidence>
<protein>
    <submittedName>
        <fullName evidence="2">Uncharacterized protein</fullName>
    </submittedName>
</protein>
<keyword evidence="1" id="KW-0812">Transmembrane</keyword>
<accession>N1UI59</accession>
<gene>
    <name evidence="2" type="ORF">LEP1GSC043_0715</name>
</gene>
<dbReference type="Proteomes" id="UP000012249">
    <property type="component" value="Unassembled WGS sequence"/>
</dbReference>
<sequence length="38" mass="4471">MGQTLNLKLLIFFLLPFYISQEVKVLIVLYKLLLLNAF</sequence>